<keyword evidence="2" id="KW-1185">Reference proteome</keyword>
<dbReference type="AlphaFoldDB" id="A0A8X6FIY9"/>
<gene>
    <name evidence="1" type="ORF">TNCT_435191</name>
</gene>
<evidence type="ECO:0000313" key="2">
    <source>
        <dbReference type="Proteomes" id="UP000887116"/>
    </source>
</evidence>
<dbReference type="Proteomes" id="UP000887116">
    <property type="component" value="Unassembled WGS sequence"/>
</dbReference>
<evidence type="ECO:0000313" key="1">
    <source>
        <dbReference type="EMBL" id="GFQ80922.1"/>
    </source>
</evidence>
<protein>
    <submittedName>
        <fullName evidence="1">Uncharacterized protein</fullName>
    </submittedName>
</protein>
<accession>A0A8X6FIY9</accession>
<proteinExistence type="predicted"/>
<organism evidence="1 2">
    <name type="scientific">Trichonephila clavata</name>
    <name type="common">Joro spider</name>
    <name type="synonym">Nephila clavata</name>
    <dbReference type="NCBI Taxonomy" id="2740835"/>
    <lineage>
        <taxon>Eukaryota</taxon>
        <taxon>Metazoa</taxon>
        <taxon>Ecdysozoa</taxon>
        <taxon>Arthropoda</taxon>
        <taxon>Chelicerata</taxon>
        <taxon>Arachnida</taxon>
        <taxon>Araneae</taxon>
        <taxon>Araneomorphae</taxon>
        <taxon>Entelegynae</taxon>
        <taxon>Araneoidea</taxon>
        <taxon>Nephilidae</taxon>
        <taxon>Trichonephila</taxon>
    </lineage>
</organism>
<name>A0A8X6FIY9_TRICU</name>
<dbReference type="EMBL" id="BMAO01022289">
    <property type="protein sequence ID" value="GFQ80922.1"/>
    <property type="molecule type" value="Genomic_DNA"/>
</dbReference>
<sequence length="100" mass="10940">MISCAGTCPINAFGIVIDCIIEESAKDFTSVLRRGILIEPLESAVSCSIKIEGATFTFLTNKEACCITILKSCEADISAKASLFLSNLIRRFTELIRYLL</sequence>
<reference evidence="1" key="1">
    <citation type="submission" date="2020-07" db="EMBL/GenBank/DDBJ databases">
        <title>Multicomponent nature underlies the extraordinary mechanical properties of spider dragline silk.</title>
        <authorList>
            <person name="Kono N."/>
            <person name="Nakamura H."/>
            <person name="Mori M."/>
            <person name="Yoshida Y."/>
            <person name="Ohtoshi R."/>
            <person name="Malay A.D."/>
            <person name="Moran D.A.P."/>
            <person name="Tomita M."/>
            <person name="Numata K."/>
            <person name="Arakawa K."/>
        </authorList>
    </citation>
    <scope>NUCLEOTIDE SEQUENCE</scope>
</reference>
<comment type="caution">
    <text evidence="1">The sequence shown here is derived from an EMBL/GenBank/DDBJ whole genome shotgun (WGS) entry which is preliminary data.</text>
</comment>